<keyword evidence="3" id="KW-1185">Reference proteome</keyword>
<feature type="compositionally biased region" description="Low complexity" evidence="1">
    <location>
        <begin position="52"/>
        <end position="64"/>
    </location>
</feature>
<dbReference type="AlphaFoldDB" id="A0A133U3R1"/>
<comment type="caution">
    <text evidence="2">The sequence shown here is derived from an EMBL/GenBank/DDBJ whole genome shotgun (WGS) entry which is preliminary data.</text>
</comment>
<evidence type="ECO:0000313" key="2">
    <source>
        <dbReference type="EMBL" id="KXA88816.1"/>
    </source>
</evidence>
<dbReference type="EMBL" id="LHXL01000078">
    <property type="protein sequence ID" value="KXA88816.1"/>
    <property type="molecule type" value="Genomic_DNA"/>
</dbReference>
<protein>
    <submittedName>
        <fullName evidence="2">Uncharacterized protein</fullName>
    </submittedName>
</protein>
<feature type="compositionally biased region" description="Basic and acidic residues" evidence="1">
    <location>
        <begin position="25"/>
        <end position="43"/>
    </location>
</feature>
<reference evidence="2 3" key="1">
    <citation type="journal article" date="2016" name="Sci. Rep.">
        <title>Metabolic traits of an uncultured archaeal lineage -MSBL1- from brine pools of the Red Sea.</title>
        <authorList>
            <person name="Mwirichia R."/>
            <person name="Alam I."/>
            <person name="Rashid M."/>
            <person name="Vinu M."/>
            <person name="Ba-Alawi W."/>
            <person name="Anthony Kamau A."/>
            <person name="Kamanda Ngugi D."/>
            <person name="Goker M."/>
            <person name="Klenk H.P."/>
            <person name="Bajic V."/>
            <person name="Stingl U."/>
        </authorList>
    </citation>
    <scope>NUCLEOTIDE SEQUENCE [LARGE SCALE GENOMIC DNA]</scope>
    <source>
        <strain evidence="2">SCGC-AAA259D14</strain>
    </source>
</reference>
<feature type="region of interest" description="Disordered" evidence="1">
    <location>
        <begin position="20"/>
        <end position="101"/>
    </location>
</feature>
<accession>A0A133U3R1</accession>
<gene>
    <name evidence="2" type="ORF">AKJ62_04410</name>
</gene>
<dbReference type="Proteomes" id="UP000070589">
    <property type="component" value="Unassembled WGS sequence"/>
</dbReference>
<sequence>MSLGFILHVSKARVRFLAFRPSKPVKSESEGEREEEGGGEKGRNPPLPSPFSPGSLFSPSLSPLCPWWIGGREGEKGNATIIRQAEKKKKRSPPRRENGRR</sequence>
<name>A0A133U3R1_9EURY</name>
<evidence type="ECO:0000313" key="3">
    <source>
        <dbReference type="Proteomes" id="UP000070589"/>
    </source>
</evidence>
<proteinExistence type="predicted"/>
<evidence type="ECO:0000256" key="1">
    <source>
        <dbReference type="SAM" id="MobiDB-lite"/>
    </source>
</evidence>
<organism evidence="2 3">
    <name type="scientific">candidate division MSBL1 archaeon SCGC-AAA259D14</name>
    <dbReference type="NCBI Taxonomy" id="1698261"/>
    <lineage>
        <taxon>Archaea</taxon>
        <taxon>Methanobacteriati</taxon>
        <taxon>Methanobacteriota</taxon>
        <taxon>candidate division MSBL1</taxon>
    </lineage>
</organism>